<dbReference type="Proteomes" id="UP000827922">
    <property type="component" value="Segment"/>
</dbReference>
<accession>A0AAE8XS85</accession>
<evidence type="ECO:0000313" key="2">
    <source>
        <dbReference type="EMBL" id="UBF19605.1"/>
    </source>
</evidence>
<feature type="compositionally biased region" description="Basic and acidic residues" evidence="1">
    <location>
        <begin position="199"/>
        <end position="208"/>
    </location>
</feature>
<proteinExistence type="predicted"/>
<evidence type="ECO:0000256" key="1">
    <source>
        <dbReference type="SAM" id="MobiDB-lite"/>
    </source>
</evidence>
<reference evidence="2 3" key="1">
    <citation type="submission" date="2021-05" db="EMBL/GenBank/DDBJ databases">
        <title>Diversity, taxonomy and evolution of archaeal viruses of the class Caudoviricetes.</title>
        <authorList>
            <person name="Liu Y."/>
            <person name="Demina T.A."/>
            <person name="Roux S."/>
            <person name="Aiewsakun P."/>
            <person name="Kazlauskas D."/>
            <person name="Simmonds P."/>
            <person name="Prangishvili D."/>
            <person name="Oksanen H.M."/>
            <person name="Krupovic M."/>
        </authorList>
    </citation>
    <scope>NUCLEOTIDE SEQUENCE [LARGE SCALE GENOMIC DNA]</scope>
    <source>
        <strain evidence="2">HRTV-10/43</strain>
    </source>
</reference>
<name>A0AAE8XS85_9CAUD</name>
<evidence type="ECO:0000313" key="3">
    <source>
        <dbReference type="Proteomes" id="UP000827922"/>
    </source>
</evidence>
<gene>
    <name evidence="2" type="ORF">HRTV-10_gp21</name>
</gene>
<feature type="region of interest" description="Disordered" evidence="1">
    <location>
        <begin position="199"/>
        <end position="260"/>
    </location>
</feature>
<dbReference type="EMBL" id="MZ334496">
    <property type="protein sequence ID" value="UBF19605.1"/>
    <property type="molecule type" value="Genomic_DNA"/>
</dbReference>
<organism evidence="2 3">
    <name type="scientific">Halorubrum tailed virus 10</name>
    <dbReference type="NCBI Taxonomy" id="2877991"/>
    <lineage>
        <taxon>Viruses</taxon>
        <taxon>Duplodnaviria</taxon>
        <taxon>Heunggongvirae</taxon>
        <taxon>Uroviricota</taxon>
        <taxon>Caudoviricetes</taxon>
        <taxon>Thumleimavirales</taxon>
        <taxon>Hafunaviridae</taxon>
        <taxon>Haloferacalesvirus</taxon>
        <taxon>Haloferacalesvirus eilatense</taxon>
        <taxon>Haloferacalesvirus HRTV10</taxon>
    </lineage>
</organism>
<protein>
    <submittedName>
        <fullName evidence="2">Tail assembly chaperone</fullName>
    </submittedName>
</protein>
<keyword evidence="3" id="KW-1185">Reference proteome</keyword>
<sequence>MADETDNDSNDVNISKLRELALRGKNYREEFETNYLGETLTLYLKPLTDLEFLPIAAFLEEKLDMDTEEAKERIEEEREAGDDDSIDITNFDKEFVGIMQEAAAKGVDTTQGDAEGLDDELVLETIRDLIGGKSIEIAERVLDIFPATQRTLRSFADSGAASVIFGLKSEIGAGFVGSDDQLELTPFQRQVFEAEKVREHREQEKRMEAAQNGNMGGGGRTPNAAHPNVGGRGRRSRSETVRYVNDSSEENPEANVTFVD</sequence>